<dbReference type="EMBL" id="JYIK01000802">
    <property type="protein sequence ID" value="KWX09486.1"/>
    <property type="molecule type" value="Genomic_DNA"/>
</dbReference>
<gene>
    <name evidence="1" type="ORF">TR74_09340</name>
</gene>
<dbReference type="Proteomes" id="UP000070598">
    <property type="component" value="Unassembled WGS sequence"/>
</dbReference>
<sequence>MGTGSGALLAERGRSAGRGRLGLLRLGLRLLAARVAAASFARNSSVLSKQPGQLRLDLIKEGVDLIFVVALP</sequence>
<evidence type="ECO:0000313" key="1">
    <source>
        <dbReference type="EMBL" id="KWX09486.1"/>
    </source>
</evidence>
<name>A0A132NHK3_9ACTN</name>
<protein>
    <submittedName>
        <fullName evidence="1">Uncharacterized protein</fullName>
    </submittedName>
</protein>
<comment type="caution">
    <text evidence="1">The sequence shown here is derived from an EMBL/GenBank/DDBJ whole genome shotgun (WGS) entry which is preliminary data.</text>
</comment>
<dbReference type="AlphaFoldDB" id="A0A132NHK3"/>
<reference evidence="2" key="1">
    <citation type="submission" date="2015-02" db="EMBL/GenBank/DDBJ databases">
        <title>Physiological reanalysis, assessment of diazotrophy, and genome sequences of multiple isolates of Streptomyces thermoautotrophicus.</title>
        <authorList>
            <person name="MacKellar D.C."/>
            <person name="Lieber L."/>
            <person name="Norman J."/>
            <person name="Bolger A."/>
            <person name="Tobin C."/>
            <person name="Murray J.W."/>
            <person name="Friesen M."/>
            <person name="Prell J."/>
        </authorList>
    </citation>
    <scope>NUCLEOTIDE SEQUENCE [LARGE SCALE GENOMIC DNA]</scope>
    <source>
        <strain evidence="2">UBT1</strain>
    </source>
</reference>
<accession>A0A132NHK3</accession>
<organism evidence="1 2">
    <name type="scientific">Carbonactinospora thermoautotrophica</name>
    <dbReference type="NCBI Taxonomy" id="1469144"/>
    <lineage>
        <taxon>Bacteria</taxon>
        <taxon>Bacillati</taxon>
        <taxon>Actinomycetota</taxon>
        <taxon>Actinomycetes</taxon>
        <taxon>Kitasatosporales</taxon>
        <taxon>Carbonactinosporaceae</taxon>
        <taxon>Carbonactinospora</taxon>
    </lineage>
</organism>
<evidence type="ECO:0000313" key="2">
    <source>
        <dbReference type="Proteomes" id="UP000070598"/>
    </source>
</evidence>
<proteinExistence type="predicted"/>